<dbReference type="PROSITE" id="PS50893">
    <property type="entry name" value="ABC_TRANSPORTER_2"/>
    <property type="match status" value="1"/>
</dbReference>
<evidence type="ECO:0000256" key="7">
    <source>
        <dbReference type="ARBA" id="ARBA00023136"/>
    </source>
</evidence>
<name>A0A914BR73_PATMI</name>
<dbReference type="SUPFAM" id="SSF52540">
    <property type="entry name" value="P-loop containing nucleoside triphosphate hydrolases"/>
    <property type="match status" value="1"/>
</dbReference>
<dbReference type="SUPFAM" id="SSF90123">
    <property type="entry name" value="ABC transporter transmembrane region"/>
    <property type="match status" value="1"/>
</dbReference>
<evidence type="ECO:0000256" key="6">
    <source>
        <dbReference type="ARBA" id="ARBA00022989"/>
    </source>
</evidence>
<evidence type="ECO:0000259" key="12">
    <source>
        <dbReference type="PROSITE" id="PS50893"/>
    </source>
</evidence>
<dbReference type="FunFam" id="3.40.50.300:FF:000186">
    <property type="entry name" value="ATP-binding cassette sub-family B member 7, mitochondrial"/>
    <property type="match status" value="1"/>
</dbReference>
<evidence type="ECO:0000256" key="4">
    <source>
        <dbReference type="ARBA" id="ARBA00022741"/>
    </source>
</evidence>
<feature type="transmembrane region" description="Helical" evidence="11">
    <location>
        <begin position="293"/>
        <end position="314"/>
    </location>
</feature>
<feature type="domain" description="ABC transmembrane type-1" evidence="13">
    <location>
        <begin position="142"/>
        <end position="436"/>
    </location>
</feature>
<dbReference type="CDD" id="cd03253">
    <property type="entry name" value="ABCC_ATM1_transporter"/>
    <property type="match status" value="1"/>
</dbReference>
<dbReference type="RefSeq" id="XP_038078465.1">
    <property type="nucleotide sequence ID" value="XM_038222537.1"/>
</dbReference>
<dbReference type="CDD" id="cd18582">
    <property type="entry name" value="ABC_6TM_ATM1_ABCB7"/>
    <property type="match status" value="1"/>
</dbReference>
<evidence type="ECO:0000256" key="1">
    <source>
        <dbReference type="ARBA" id="ARBA00004448"/>
    </source>
</evidence>
<keyword evidence="4" id="KW-0547">Nucleotide-binding</keyword>
<evidence type="ECO:0000256" key="2">
    <source>
        <dbReference type="ARBA" id="ARBA00022448"/>
    </source>
</evidence>
<dbReference type="GeneID" id="119745883"/>
<keyword evidence="6 11" id="KW-1133">Transmembrane helix</keyword>
<evidence type="ECO:0000256" key="10">
    <source>
        <dbReference type="ARBA" id="ARBA00048046"/>
    </source>
</evidence>
<evidence type="ECO:0000313" key="15">
    <source>
        <dbReference type="Proteomes" id="UP000887568"/>
    </source>
</evidence>
<evidence type="ECO:0000256" key="8">
    <source>
        <dbReference type="ARBA" id="ARBA00041016"/>
    </source>
</evidence>
<dbReference type="FunFam" id="1.20.1560.10:FF:000004">
    <property type="entry name" value="ATP-binding cassette sub-family B member 7"/>
    <property type="match status" value="1"/>
</dbReference>
<reference evidence="14" key="1">
    <citation type="submission" date="2022-11" db="UniProtKB">
        <authorList>
            <consortium name="EnsemblMetazoa"/>
        </authorList>
    </citation>
    <scope>IDENTIFICATION</scope>
</reference>
<dbReference type="Pfam" id="PF00005">
    <property type="entry name" value="ABC_tran"/>
    <property type="match status" value="1"/>
</dbReference>
<dbReference type="OrthoDB" id="6500128at2759"/>
<dbReference type="Gene3D" id="3.40.50.300">
    <property type="entry name" value="P-loop containing nucleotide triphosphate hydrolases"/>
    <property type="match status" value="1"/>
</dbReference>
<organism evidence="14 15">
    <name type="scientific">Patiria miniata</name>
    <name type="common">Bat star</name>
    <name type="synonym">Asterina miniata</name>
    <dbReference type="NCBI Taxonomy" id="46514"/>
    <lineage>
        <taxon>Eukaryota</taxon>
        <taxon>Metazoa</taxon>
        <taxon>Echinodermata</taxon>
        <taxon>Eleutherozoa</taxon>
        <taxon>Asterozoa</taxon>
        <taxon>Asteroidea</taxon>
        <taxon>Valvatacea</taxon>
        <taxon>Valvatida</taxon>
        <taxon>Asterinidae</taxon>
        <taxon>Patiria</taxon>
    </lineage>
</organism>
<dbReference type="Proteomes" id="UP000887568">
    <property type="component" value="Unplaced"/>
</dbReference>
<dbReference type="AlphaFoldDB" id="A0A914BR73"/>
<dbReference type="PROSITE" id="PS50929">
    <property type="entry name" value="ABC_TM1F"/>
    <property type="match status" value="1"/>
</dbReference>
<dbReference type="PANTHER" id="PTHR24221">
    <property type="entry name" value="ATP-BINDING CASSETTE SUB-FAMILY B"/>
    <property type="match status" value="1"/>
</dbReference>
<dbReference type="InterPro" id="IPR039421">
    <property type="entry name" value="Type_1_exporter"/>
</dbReference>
<accession>A0A914BR73</accession>
<dbReference type="PROSITE" id="PS00211">
    <property type="entry name" value="ABC_TRANSPORTER_1"/>
    <property type="match status" value="1"/>
</dbReference>
<keyword evidence="3 11" id="KW-0812">Transmembrane</keyword>
<dbReference type="PANTHER" id="PTHR24221:SF402">
    <property type="entry name" value="IRON-SULFUR CLUSTERS TRANSPORTER ABCB7, MITOCHONDRIAL"/>
    <property type="match status" value="1"/>
</dbReference>
<evidence type="ECO:0000256" key="9">
    <source>
        <dbReference type="ARBA" id="ARBA00042945"/>
    </source>
</evidence>
<dbReference type="Gene3D" id="1.20.1560.10">
    <property type="entry name" value="ABC transporter type 1, transmembrane domain"/>
    <property type="match status" value="1"/>
</dbReference>
<comment type="catalytic activity">
    <reaction evidence="10">
        <text>(glutathione)4[2Fe(III)-2S] cluster(in) + ATP + H2O = (glutathione)4[2Fe(III)-2S] cluster(out) + ADP + phosphate + H(+)</text>
        <dbReference type="Rhea" id="RHEA:67028"/>
        <dbReference type="ChEBI" id="CHEBI:15377"/>
        <dbReference type="ChEBI" id="CHEBI:15378"/>
        <dbReference type="ChEBI" id="CHEBI:30616"/>
        <dbReference type="ChEBI" id="CHEBI:43474"/>
        <dbReference type="ChEBI" id="CHEBI:167627"/>
        <dbReference type="ChEBI" id="CHEBI:456216"/>
    </reaction>
    <physiologicalReaction direction="left-to-right" evidence="10">
        <dbReference type="Rhea" id="RHEA:67029"/>
    </physiologicalReaction>
</comment>
<dbReference type="GO" id="GO:0140359">
    <property type="term" value="F:ABC-type transporter activity"/>
    <property type="evidence" value="ECO:0007669"/>
    <property type="project" value="InterPro"/>
</dbReference>
<dbReference type="InterPro" id="IPR027417">
    <property type="entry name" value="P-loop_NTPase"/>
</dbReference>
<dbReference type="GO" id="GO:0016887">
    <property type="term" value="F:ATP hydrolysis activity"/>
    <property type="evidence" value="ECO:0007669"/>
    <property type="project" value="InterPro"/>
</dbReference>
<keyword evidence="15" id="KW-1185">Reference proteome</keyword>
<dbReference type="GO" id="GO:0005743">
    <property type="term" value="C:mitochondrial inner membrane"/>
    <property type="evidence" value="ECO:0007669"/>
    <property type="project" value="UniProtKB-SubCell"/>
</dbReference>
<dbReference type="GO" id="GO:0006879">
    <property type="term" value="P:intracellular iron ion homeostasis"/>
    <property type="evidence" value="ECO:0007669"/>
    <property type="project" value="TreeGrafter"/>
</dbReference>
<protein>
    <recommendedName>
        <fullName evidence="8">Iron-sulfur clusters transporter ABCB7, mitochondrial</fullName>
    </recommendedName>
    <alternativeName>
        <fullName evidence="9">ATP-binding cassette sub-family B member 7, mitochondrial</fullName>
    </alternativeName>
</protein>
<dbReference type="InterPro" id="IPR011527">
    <property type="entry name" value="ABC1_TM_dom"/>
</dbReference>
<dbReference type="OMA" id="VFHIIPI"/>
<dbReference type="SMART" id="SM00382">
    <property type="entry name" value="AAA"/>
    <property type="match status" value="1"/>
</dbReference>
<evidence type="ECO:0000256" key="3">
    <source>
        <dbReference type="ARBA" id="ARBA00022692"/>
    </source>
</evidence>
<dbReference type="EnsemblMetazoa" id="XM_038222537.1">
    <property type="protein sequence ID" value="XP_038078465.1"/>
    <property type="gene ID" value="LOC119745883"/>
</dbReference>
<dbReference type="GO" id="GO:0005524">
    <property type="term" value="F:ATP binding"/>
    <property type="evidence" value="ECO:0007669"/>
    <property type="project" value="UniProtKB-KW"/>
</dbReference>
<feature type="transmembrane region" description="Helical" evidence="11">
    <location>
        <begin position="411"/>
        <end position="431"/>
    </location>
</feature>
<keyword evidence="5" id="KW-0067">ATP-binding</keyword>
<feature type="transmembrane region" description="Helical" evidence="11">
    <location>
        <begin position="141"/>
        <end position="162"/>
    </location>
</feature>
<dbReference type="Pfam" id="PF00664">
    <property type="entry name" value="ABC_membrane"/>
    <property type="match status" value="1"/>
</dbReference>
<keyword evidence="2" id="KW-0813">Transport</keyword>
<evidence type="ECO:0000313" key="14">
    <source>
        <dbReference type="EnsemblMetazoa" id="XP_038078465.1"/>
    </source>
</evidence>
<feature type="domain" description="ABC transporter" evidence="12">
    <location>
        <begin position="472"/>
        <end position="706"/>
    </location>
</feature>
<keyword evidence="7 11" id="KW-0472">Membrane</keyword>
<feature type="transmembrane region" description="Helical" evidence="11">
    <location>
        <begin position="260"/>
        <end position="287"/>
    </location>
</feature>
<evidence type="ECO:0000259" key="13">
    <source>
        <dbReference type="PROSITE" id="PS50929"/>
    </source>
</evidence>
<sequence length="735" mass="80854">MAALLSVSRLETSFLKTSFVRNIQYSLTTRTRQSNNSCISVKRLINSGNNQKSLPFLFNKVKSPNSRVCLSSRQYGLLQQKQHWVNPVVTASTVRKDRLHALSTGVPAKTGVANQVTGWEIIREMMSYIWPRDERGIKIRVLTALGLLIGAKVTNVYVPFLFKYAVDNLNDHQAAADTMASGGQAVTVATALLIGYGAARAGSSLFNEMRNAVFAKVAQNSIRRVARNVFYHLHSLDLSFHLSRQTGGLSKAIDRGSRGINFVLMALVFNIAPTIFEVGLVTGIMYFSLGAPFAGVTLACIAAYAAFTLSITAWRTKFRVQMNQADNEAGNQAIDSLINYETVKYFNNEKYETKNYDKSLAGYEVASLKTTTSLALLNWGQNAIFSASLAAIMVLASKGIIAGNLTVGDLVMVNGLLFQLSLPLNFLGSVYREIRQSLIDMGTMFSILKVQSSIKSKLNAPALDVSPQNCSITFEDVSFAYVEGQQIFTNLSFTIPAGKKVAIVGGSGSGKSTIIRMLYRFYDPDSGRILINGTDIRDVDLDSLRRSIGVVPQDCVLFHNTIFYNLHYGNFNATAEEVFQAAKMADVDDSVRRMPKGYDTEVGERGLKLSGGEKQRVAIARTILKNPPIILYDEATSSLDSITEQNILNSMKSVTTGRTSIFIAHRLSTVVDADEILVINDGRVVERGNHYMLLSNPDSMYSTLWKNQNRVALEGNRNGAEFQSSGEEEDEESLP</sequence>
<proteinExistence type="predicted"/>
<dbReference type="InterPro" id="IPR003439">
    <property type="entry name" value="ABC_transporter-like_ATP-bd"/>
</dbReference>
<evidence type="ECO:0000256" key="5">
    <source>
        <dbReference type="ARBA" id="ARBA00022840"/>
    </source>
</evidence>
<dbReference type="InterPro" id="IPR017871">
    <property type="entry name" value="ABC_transporter-like_CS"/>
</dbReference>
<feature type="transmembrane region" description="Helical" evidence="11">
    <location>
        <begin position="182"/>
        <end position="199"/>
    </location>
</feature>
<dbReference type="InterPro" id="IPR003593">
    <property type="entry name" value="AAA+_ATPase"/>
</dbReference>
<dbReference type="InterPro" id="IPR036640">
    <property type="entry name" value="ABC1_TM_sf"/>
</dbReference>
<dbReference type="CTD" id="22"/>
<evidence type="ECO:0000256" key="11">
    <source>
        <dbReference type="SAM" id="Phobius"/>
    </source>
</evidence>
<comment type="subcellular location">
    <subcellularLocation>
        <location evidence="1">Mitochondrion inner membrane</location>
        <topology evidence="1">Multi-pass membrane protein</topology>
    </subcellularLocation>
</comment>